<dbReference type="Gene3D" id="1.10.510.10">
    <property type="entry name" value="Transferase(Phosphotransferase) domain 1"/>
    <property type="match status" value="1"/>
</dbReference>
<dbReference type="PANTHER" id="PTHR11909">
    <property type="entry name" value="CASEIN KINASE-RELATED"/>
    <property type="match status" value="1"/>
</dbReference>
<keyword evidence="4" id="KW-0418">Kinase</keyword>
<sequence length="404" mass="44706">MGCDHTSNSLSPDEHWAHKKQHMDTETVSSVHDKALFHNTYKLLRLLGHGGFGWIYEAIDMSQPDLPRVALKVEQINGRKVFLGGDRFCLATMSGKPHFPRFFDFGKDGKYCFVSMELLGPSLASLLESAPAKKFSIASVLHVALQAVDALQTLHNSGIIHRDVKTSNLLIGKTKETRDTIYLVDFGLSKRLSPTRTPDAKTRFRGTPRYCSLNGHKGNELGRHDDLISLIYVIVELATGSLPWASTNDLDEVQRLKRVHHCQQLHTNVAIVRHAPHSIPQRLASARTAQPPLLFERMAAINGHMQYQRGFFQPTGHWVELNPVDLTLMQIEMQLAQTSSVLNTSSATQSNQISSGQQTPSPNVSHDGKAPNSFGSGLAYNEDEVDNHSVHQETHSAMVAGAGI</sequence>
<organism evidence="4 5">
    <name type="scientific">Blattamonas nauphoetae</name>
    <dbReference type="NCBI Taxonomy" id="2049346"/>
    <lineage>
        <taxon>Eukaryota</taxon>
        <taxon>Metamonada</taxon>
        <taxon>Preaxostyla</taxon>
        <taxon>Oxymonadida</taxon>
        <taxon>Blattamonas</taxon>
    </lineage>
</organism>
<feature type="region of interest" description="Disordered" evidence="2">
    <location>
        <begin position="342"/>
        <end position="380"/>
    </location>
</feature>
<dbReference type="InterPro" id="IPR011009">
    <property type="entry name" value="Kinase-like_dom_sf"/>
</dbReference>
<gene>
    <name evidence="4" type="ORF">BLNAU_2239</name>
</gene>
<dbReference type="EMBL" id="JARBJD010000009">
    <property type="protein sequence ID" value="KAK2962804.1"/>
    <property type="molecule type" value="Genomic_DNA"/>
</dbReference>
<protein>
    <recommendedName>
        <fullName evidence="1">non-specific serine/threonine protein kinase</fullName>
        <ecNumber evidence="1">2.7.11.1</ecNumber>
    </recommendedName>
</protein>
<dbReference type="SMART" id="SM00220">
    <property type="entry name" value="S_TKc"/>
    <property type="match status" value="1"/>
</dbReference>
<dbReference type="Proteomes" id="UP001281761">
    <property type="component" value="Unassembled WGS sequence"/>
</dbReference>
<accession>A0ABQ9YGB0</accession>
<feature type="compositionally biased region" description="Polar residues" evidence="2">
    <location>
        <begin position="342"/>
        <end position="364"/>
    </location>
</feature>
<evidence type="ECO:0000313" key="5">
    <source>
        <dbReference type="Proteomes" id="UP001281761"/>
    </source>
</evidence>
<reference evidence="4 5" key="1">
    <citation type="journal article" date="2022" name="bioRxiv">
        <title>Genomics of Preaxostyla Flagellates Illuminates Evolutionary Transitions and the Path Towards Mitochondrial Loss.</title>
        <authorList>
            <person name="Novak L.V.F."/>
            <person name="Treitli S.C."/>
            <person name="Pyrih J."/>
            <person name="Halakuc P."/>
            <person name="Pipaliya S.V."/>
            <person name="Vacek V."/>
            <person name="Brzon O."/>
            <person name="Soukal P."/>
            <person name="Eme L."/>
            <person name="Dacks J.B."/>
            <person name="Karnkowska A."/>
            <person name="Elias M."/>
            <person name="Hampl V."/>
        </authorList>
    </citation>
    <scope>NUCLEOTIDE SEQUENCE [LARGE SCALE GENOMIC DNA]</scope>
    <source>
        <strain evidence="4">NAU3</strain>
        <tissue evidence="4">Gut</tissue>
    </source>
</reference>
<dbReference type="SUPFAM" id="SSF56112">
    <property type="entry name" value="Protein kinase-like (PK-like)"/>
    <property type="match status" value="1"/>
</dbReference>
<evidence type="ECO:0000256" key="1">
    <source>
        <dbReference type="ARBA" id="ARBA00012513"/>
    </source>
</evidence>
<dbReference type="PROSITE" id="PS50011">
    <property type="entry name" value="PROTEIN_KINASE_DOM"/>
    <property type="match status" value="1"/>
</dbReference>
<evidence type="ECO:0000259" key="3">
    <source>
        <dbReference type="PROSITE" id="PS50011"/>
    </source>
</evidence>
<feature type="domain" description="Protein kinase" evidence="3">
    <location>
        <begin position="41"/>
        <end position="294"/>
    </location>
</feature>
<dbReference type="Pfam" id="PF00069">
    <property type="entry name" value="Pkinase"/>
    <property type="match status" value="1"/>
</dbReference>
<dbReference type="PROSITE" id="PS00108">
    <property type="entry name" value="PROTEIN_KINASE_ST"/>
    <property type="match status" value="1"/>
</dbReference>
<dbReference type="InterPro" id="IPR050235">
    <property type="entry name" value="CK1_Ser-Thr_kinase"/>
</dbReference>
<keyword evidence="4" id="KW-0808">Transferase</keyword>
<keyword evidence="5" id="KW-1185">Reference proteome</keyword>
<feature type="region of interest" description="Disordered" evidence="2">
    <location>
        <begin position="1"/>
        <end position="21"/>
    </location>
</feature>
<dbReference type="InterPro" id="IPR008271">
    <property type="entry name" value="Ser/Thr_kinase_AS"/>
</dbReference>
<dbReference type="EC" id="2.7.11.1" evidence="1"/>
<comment type="caution">
    <text evidence="4">The sequence shown here is derived from an EMBL/GenBank/DDBJ whole genome shotgun (WGS) entry which is preliminary data.</text>
</comment>
<name>A0ABQ9YGB0_9EUKA</name>
<dbReference type="InterPro" id="IPR000719">
    <property type="entry name" value="Prot_kinase_dom"/>
</dbReference>
<feature type="compositionally biased region" description="Polar residues" evidence="2">
    <location>
        <begin position="1"/>
        <end position="11"/>
    </location>
</feature>
<evidence type="ECO:0000256" key="2">
    <source>
        <dbReference type="SAM" id="MobiDB-lite"/>
    </source>
</evidence>
<proteinExistence type="predicted"/>
<dbReference type="GO" id="GO:0004674">
    <property type="term" value="F:protein serine/threonine kinase activity"/>
    <property type="evidence" value="ECO:0007669"/>
    <property type="project" value="UniProtKB-EC"/>
</dbReference>
<evidence type="ECO:0000313" key="4">
    <source>
        <dbReference type="EMBL" id="KAK2962804.1"/>
    </source>
</evidence>